<dbReference type="AlphaFoldDB" id="A0A6N8KYS5"/>
<dbReference type="SUPFAM" id="SSF53067">
    <property type="entry name" value="Actin-like ATPase domain"/>
    <property type="match status" value="1"/>
</dbReference>
<evidence type="ECO:0000313" key="2">
    <source>
        <dbReference type="EMBL" id="MVZ61381.1"/>
    </source>
</evidence>
<gene>
    <name evidence="2" type="ORF">GQF63_05045</name>
</gene>
<dbReference type="OrthoDB" id="49666at2"/>
<protein>
    <submittedName>
        <fullName evidence="2">ROK family protein</fullName>
    </submittedName>
</protein>
<keyword evidence="3" id="KW-1185">Reference proteome</keyword>
<dbReference type="CDD" id="cd23763">
    <property type="entry name" value="ASKHA_ATPase_ROK"/>
    <property type="match status" value="1"/>
</dbReference>
<sequence length="285" mass="31959">MPNQELILSCDIGGTHITSAIVDKTTWTILEETITRNHVNSQADAKSILQCWTGNMKSCLSKIPDAVTAIGIAAPGPFDYEKGIALMKGQAKYDSLYQMEVSEPIKELIGQPDYPIRYINDAAAFLQGEVFGCGLDQEECILGITLGTGLGSAVWQKGEKAYDADLWDTPYQESIFEEYLVTRFFVKRFAALTGIEEAGLREILEKHVERPETAQLLEEYRDQLLDFLYFFSQKYTCNRFVIGGNITKAWDLIFPDKSMLKPYHIEIGKFQEHAAIIGAASLFSN</sequence>
<comment type="caution">
    <text evidence="2">The sequence shown here is derived from an EMBL/GenBank/DDBJ whole genome shotgun (WGS) entry which is preliminary data.</text>
</comment>
<dbReference type="Gene3D" id="3.30.420.40">
    <property type="match status" value="2"/>
</dbReference>
<dbReference type="EMBL" id="WSQA01000003">
    <property type="protein sequence ID" value="MVZ61381.1"/>
    <property type="molecule type" value="Genomic_DNA"/>
</dbReference>
<name>A0A6N8KYS5_9SPHI</name>
<comment type="similarity">
    <text evidence="1">Belongs to the ROK (NagC/XylR) family.</text>
</comment>
<dbReference type="InterPro" id="IPR043129">
    <property type="entry name" value="ATPase_NBD"/>
</dbReference>
<dbReference type="InterPro" id="IPR000600">
    <property type="entry name" value="ROK"/>
</dbReference>
<proteinExistence type="inferred from homology"/>
<dbReference type="Pfam" id="PF00480">
    <property type="entry name" value="ROK"/>
    <property type="match status" value="1"/>
</dbReference>
<accession>A0A6N8KYS5</accession>
<organism evidence="2 3">
    <name type="scientific">Sphingobacterium humi</name>
    <dbReference type="NCBI Taxonomy" id="1796905"/>
    <lineage>
        <taxon>Bacteria</taxon>
        <taxon>Pseudomonadati</taxon>
        <taxon>Bacteroidota</taxon>
        <taxon>Sphingobacteriia</taxon>
        <taxon>Sphingobacteriales</taxon>
        <taxon>Sphingobacteriaceae</taxon>
        <taxon>Sphingobacterium</taxon>
    </lineage>
</organism>
<evidence type="ECO:0000256" key="1">
    <source>
        <dbReference type="ARBA" id="ARBA00006479"/>
    </source>
</evidence>
<dbReference type="PANTHER" id="PTHR18964">
    <property type="entry name" value="ROK (REPRESSOR, ORF, KINASE) FAMILY"/>
    <property type="match status" value="1"/>
</dbReference>
<reference evidence="2 3" key="1">
    <citation type="submission" date="2019-12" db="EMBL/GenBank/DDBJ databases">
        <authorList>
            <person name="Dong K."/>
        </authorList>
    </citation>
    <scope>NUCLEOTIDE SEQUENCE [LARGE SCALE GENOMIC DNA]</scope>
    <source>
        <strain evidence="2 3">JCM 31225</strain>
    </source>
</reference>
<dbReference type="Proteomes" id="UP000435036">
    <property type="component" value="Unassembled WGS sequence"/>
</dbReference>
<dbReference type="PANTHER" id="PTHR18964:SF149">
    <property type="entry name" value="BIFUNCTIONAL UDP-N-ACETYLGLUCOSAMINE 2-EPIMERASE_N-ACETYLMANNOSAMINE KINASE"/>
    <property type="match status" value="1"/>
</dbReference>
<evidence type="ECO:0000313" key="3">
    <source>
        <dbReference type="Proteomes" id="UP000435036"/>
    </source>
</evidence>